<evidence type="ECO:0000313" key="2">
    <source>
        <dbReference type="Proteomes" id="UP000637628"/>
    </source>
</evidence>
<accession>A0ABQ3ZCZ6</accession>
<name>A0ABQ3ZCZ6_9ACTN</name>
<evidence type="ECO:0000313" key="1">
    <source>
        <dbReference type="EMBL" id="GIE07692.1"/>
    </source>
</evidence>
<dbReference type="EMBL" id="BOML01000087">
    <property type="protein sequence ID" value="GIE07692.1"/>
    <property type="molecule type" value="Genomic_DNA"/>
</dbReference>
<comment type="caution">
    <text evidence="1">The sequence shown here is derived from an EMBL/GenBank/DDBJ whole genome shotgun (WGS) entry which is preliminary data.</text>
</comment>
<protein>
    <submittedName>
        <fullName evidence="1">Uncharacterized protein</fullName>
    </submittedName>
</protein>
<organism evidence="1 2">
    <name type="scientific">Paractinoplanes durhamensis</name>
    <dbReference type="NCBI Taxonomy" id="113563"/>
    <lineage>
        <taxon>Bacteria</taxon>
        <taxon>Bacillati</taxon>
        <taxon>Actinomycetota</taxon>
        <taxon>Actinomycetes</taxon>
        <taxon>Micromonosporales</taxon>
        <taxon>Micromonosporaceae</taxon>
        <taxon>Paractinoplanes</taxon>
    </lineage>
</organism>
<proteinExistence type="predicted"/>
<dbReference type="Proteomes" id="UP000637628">
    <property type="component" value="Unassembled WGS sequence"/>
</dbReference>
<reference evidence="1 2" key="1">
    <citation type="submission" date="2021-01" db="EMBL/GenBank/DDBJ databases">
        <title>Whole genome shotgun sequence of Actinoplanes durhamensis NBRC 14914.</title>
        <authorList>
            <person name="Komaki H."/>
            <person name="Tamura T."/>
        </authorList>
    </citation>
    <scope>NUCLEOTIDE SEQUENCE [LARGE SCALE GENOMIC DNA]</scope>
    <source>
        <strain evidence="1 2">NBRC 14914</strain>
    </source>
</reference>
<sequence>MEASELPDRFEGLEQRIPESWDEFRGPASGVVHLPNRLALFSILLDCGQREDIVRYVDPHLLRGDWPRLCRATTSQVTRRWEQRLPGLAAA</sequence>
<gene>
    <name evidence="1" type="ORF">Adu01nite_90420</name>
</gene>
<dbReference type="RefSeq" id="WP_203735523.1">
    <property type="nucleotide sequence ID" value="NZ_BAAATX010000045.1"/>
</dbReference>
<keyword evidence="2" id="KW-1185">Reference proteome</keyword>